<dbReference type="Pfam" id="PF19904">
    <property type="entry name" value="DUF6377"/>
    <property type="match status" value="1"/>
</dbReference>
<dbReference type="STRING" id="1642646.ING2E5A_0083"/>
<dbReference type="InterPro" id="IPR011990">
    <property type="entry name" value="TPR-like_helical_dom_sf"/>
</dbReference>
<dbReference type="KEGG" id="pmuc:ING2E5A_0083"/>
<proteinExistence type="predicted"/>
<accession>A0A1G4G318</accession>
<organism evidence="5 6">
    <name type="scientific">Petrimonas mucosa</name>
    <dbReference type="NCBI Taxonomy" id="1642646"/>
    <lineage>
        <taxon>Bacteria</taxon>
        <taxon>Pseudomonadati</taxon>
        <taxon>Bacteroidota</taxon>
        <taxon>Bacteroidia</taxon>
        <taxon>Bacteroidales</taxon>
        <taxon>Dysgonomonadaceae</taxon>
        <taxon>Petrimonas</taxon>
    </lineage>
</organism>
<feature type="coiled-coil region" evidence="1">
    <location>
        <begin position="364"/>
        <end position="394"/>
    </location>
</feature>
<evidence type="ECO:0000313" key="5">
    <source>
        <dbReference type="EMBL" id="SCM55168.1"/>
    </source>
</evidence>
<dbReference type="SUPFAM" id="SSF48452">
    <property type="entry name" value="TPR-like"/>
    <property type="match status" value="1"/>
</dbReference>
<keyword evidence="2" id="KW-0812">Transmembrane</keyword>
<dbReference type="RefSeq" id="WP_071135702.1">
    <property type="nucleotide sequence ID" value="NZ_DUQN01000139.1"/>
</dbReference>
<keyword evidence="2" id="KW-1133">Transmembrane helix</keyword>
<dbReference type="InterPro" id="IPR045957">
    <property type="entry name" value="DUF6377"/>
</dbReference>
<dbReference type="Gene3D" id="1.25.40.10">
    <property type="entry name" value="Tetratricopeptide repeat domain"/>
    <property type="match status" value="1"/>
</dbReference>
<evidence type="ECO:0000256" key="3">
    <source>
        <dbReference type="SAM" id="SignalP"/>
    </source>
</evidence>
<evidence type="ECO:0000256" key="2">
    <source>
        <dbReference type="SAM" id="Phobius"/>
    </source>
</evidence>
<feature type="domain" description="DUF6377" evidence="4">
    <location>
        <begin position="267"/>
        <end position="504"/>
    </location>
</feature>
<name>A0A1G4G318_9BACT</name>
<feature type="transmembrane region" description="Helical" evidence="2">
    <location>
        <begin position="342"/>
        <end position="362"/>
    </location>
</feature>
<dbReference type="Proteomes" id="UP000178485">
    <property type="component" value="Chromosome i"/>
</dbReference>
<gene>
    <name evidence="5" type="ORF">ING2E5A_0083</name>
</gene>
<evidence type="ECO:0000259" key="4">
    <source>
        <dbReference type="Pfam" id="PF19904"/>
    </source>
</evidence>
<dbReference type="EMBL" id="LT608328">
    <property type="protein sequence ID" value="SCM55168.1"/>
    <property type="molecule type" value="Genomic_DNA"/>
</dbReference>
<keyword evidence="2" id="KW-0472">Membrane</keyword>
<reference evidence="5 6" key="1">
    <citation type="submission" date="2016-08" db="EMBL/GenBank/DDBJ databases">
        <authorList>
            <person name="Seilhamer J.J."/>
        </authorList>
    </citation>
    <scope>NUCLEOTIDE SEQUENCE [LARGE SCALE GENOMIC DNA]</scope>
    <source>
        <strain evidence="5">ING2-E5A</strain>
    </source>
</reference>
<keyword evidence="6" id="KW-1185">Reference proteome</keyword>
<evidence type="ECO:0000313" key="6">
    <source>
        <dbReference type="Proteomes" id="UP000178485"/>
    </source>
</evidence>
<dbReference type="AlphaFoldDB" id="A0A1G4G318"/>
<keyword evidence="1" id="KW-0175">Coiled coil</keyword>
<feature type="signal peptide" evidence="3">
    <location>
        <begin position="1"/>
        <end position="34"/>
    </location>
</feature>
<feature type="chain" id="PRO_5009603714" description="DUF6377 domain-containing protein" evidence="3">
    <location>
        <begin position="35"/>
        <end position="543"/>
    </location>
</feature>
<sequence length="543" mass="64011">MTLKNGLTTPTRRATVIVALLLLLSASIDTKAHNADSLIVTLDRVINKRSNYMAQREETIEMLKQRKRWLKDTIAIINVNREIIEQYNSFICDSAEHYIHENLALAKRLNNDELVVEQLLRLSYIYSLSGLFLQATEIFNSLDYDRLPDNYKIWYCWNRIRYYENLIFYTADERYGHQYEEQKEAYRKMAMEFLQEESEEYRKEFAHALQQQGAFDEAEELLKKIFEDQQPDRHAYAMAAMNLAKLHRMTGDKQSEKEYLTIAAITDTKLAVKENEALLSLALLLHEEGDIDRAYEYIRVALDDALFYNARFKNAVIARVQPIIEDNYLKKIYLQQDNLKRFSIVTSLFALVLILTLSYLFFQVRAVTRARKELREMNDELRRLNRKLDEANRVKEHYIGHFMNQCSIYINQLHRFRKNVELNMKTGQLANLFKFSSEELKKDISELHANFDKAFLALFPRFVEEFNSLLRPGEEYSLEHGELNNELRIFALMKLGITDMKQIADFLHYSVQTVYNYRSKVKGKAKLTGEEFEEMVLKIGSIN</sequence>
<keyword evidence="3" id="KW-0732">Signal</keyword>
<protein>
    <recommendedName>
        <fullName evidence="4">DUF6377 domain-containing protein</fullName>
    </recommendedName>
</protein>
<evidence type="ECO:0000256" key="1">
    <source>
        <dbReference type="SAM" id="Coils"/>
    </source>
</evidence>